<gene>
    <name evidence="2" type="ORF">COT32_01905</name>
</gene>
<sequence>MFLKLKIFLKKSLLIFWVNAFIKVSLNSWRLKRLYRHYQSQAVRKGIKYNESEIVNQVRDRLVARGVQIKPLPRGKLRIFYVGSHYEQDVSGFLQALKNFGGEVIPLINDYNGYNPNRWVPVPRLGKLAIPQVGEDLLRQVKKAHQQKPLNVLIGQMWADMFHPDVLKNIQALGIPVINIMMDDTYVFHWSKYKGRRLGSVGLVGGLDLVLTTFSDACLWYAIEGCPAIYWPLASSPDFFYPRREKIYDVVFVGSNMGFREQLVKKILKAGIKIEAFGPGFPNGFIKAEKISEVFGKAKIVLGISYIGYNKDVMGLKLRDFDALMSGALCITTRNPDLLKLFEEGKEIECYDTIDECITKIRFYLANPDKLKAVAEAGLKKARENYTWEKNIEKALKFIGLID</sequence>
<evidence type="ECO:0000313" key="2">
    <source>
        <dbReference type="EMBL" id="PIS40038.1"/>
    </source>
</evidence>
<proteinExistence type="predicted"/>
<accession>A0A2H0YNH6</accession>
<dbReference type="EMBL" id="PEYC01000037">
    <property type="protein sequence ID" value="PIS40038.1"/>
    <property type="molecule type" value="Genomic_DNA"/>
</dbReference>
<comment type="caution">
    <text evidence="2">The sequence shown here is derived from an EMBL/GenBank/DDBJ whole genome shotgun (WGS) entry which is preliminary data.</text>
</comment>
<name>A0A2H0YNH6_9BACT</name>
<dbReference type="AlphaFoldDB" id="A0A2H0YNH6"/>
<organism evidence="2 3">
    <name type="scientific">Candidatus Nealsonbacteria bacterium CG08_land_8_20_14_0_20_36_22</name>
    <dbReference type="NCBI Taxonomy" id="1974704"/>
    <lineage>
        <taxon>Bacteria</taxon>
        <taxon>Candidatus Nealsoniibacteriota</taxon>
    </lineage>
</organism>
<reference evidence="3" key="1">
    <citation type="submission" date="2017-09" db="EMBL/GenBank/DDBJ databases">
        <title>Depth-based differentiation of microbial function through sediment-hosted aquifers and enrichment of novel symbionts in the deep terrestrial subsurface.</title>
        <authorList>
            <person name="Probst A.J."/>
            <person name="Ladd B."/>
            <person name="Jarett J.K."/>
            <person name="Geller-Mcgrath D.E."/>
            <person name="Sieber C.M.K."/>
            <person name="Emerson J.B."/>
            <person name="Anantharaman K."/>
            <person name="Thomas B.C."/>
            <person name="Malmstrom R."/>
            <person name="Stieglmeier M."/>
            <person name="Klingl A."/>
            <person name="Woyke T."/>
            <person name="Ryan C.M."/>
            <person name="Banfield J.F."/>
        </authorList>
    </citation>
    <scope>NUCLEOTIDE SEQUENCE [LARGE SCALE GENOMIC DNA]</scope>
</reference>
<dbReference type="Proteomes" id="UP000231472">
    <property type="component" value="Unassembled WGS sequence"/>
</dbReference>
<dbReference type="Gene3D" id="3.40.50.2000">
    <property type="entry name" value="Glycogen Phosphorylase B"/>
    <property type="match status" value="1"/>
</dbReference>
<feature type="domain" description="Spore protein YkvP/CgeB glycosyl transferase-like" evidence="1">
    <location>
        <begin position="260"/>
        <end position="396"/>
    </location>
</feature>
<dbReference type="InterPro" id="IPR055259">
    <property type="entry name" value="YkvP/CgeB_Glyco_trans-like"/>
</dbReference>
<dbReference type="Pfam" id="PF13524">
    <property type="entry name" value="Glyco_trans_1_2"/>
    <property type="match status" value="1"/>
</dbReference>
<evidence type="ECO:0000259" key="1">
    <source>
        <dbReference type="Pfam" id="PF13524"/>
    </source>
</evidence>
<protein>
    <recommendedName>
        <fullName evidence="1">Spore protein YkvP/CgeB glycosyl transferase-like domain-containing protein</fullName>
    </recommendedName>
</protein>
<dbReference type="SUPFAM" id="SSF53756">
    <property type="entry name" value="UDP-Glycosyltransferase/glycogen phosphorylase"/>
    <property type="match status" value="1"/>
</dbReference>
<evidence type="ECO:0000313" key="3">
    <source>
        <dbReference type="Proteomes" id="UP000231472"/>
    </source>
</evidence>